<evidence type="ECO:0000256" key="5">
    <source>
        <dbReference type="ARBA" id="ARBA00023235"/>
    </source>
</evidence>
<feature type="binding site" evidence="9">
    <location>
        <begin position="32"/>
        <end position="39"/>
    </location>
    <ligand>
        <name>ATP</name>
        <dbReference type="ChEBI" id="CHEBI:30616"/>
    </ligand>
</feature>
<comment type="catalytic activity">
    <reaction evidence="6">
        <text>Couples ATP hydrolysis with the unwinding of duplex DNA by translocating in the 3'-5' direction.</text>
        <dbReference type="EC" id="5.6.2.4"/>
    </reaction>
</comment>
<comment type="catalytic activity">
    <reaction evidence="8">
        <text>ATP + H2O = ADP + phosphate + H(+)</text>
        <dbReference type="Rhea" id="RHEA:13065"/>
        <dbReference type="ChEBI" id="CHEBI:15377"/>
        <dbReference type="ChEBI" id="CHEBI:15378"/>
        <dbReference type="ChEBI" id="CHEBI:30616"/>
        <dbReference type="ChEBI" id="CHEBI:43474"/>
        <dbReference type="ChEBI" id="CHEBI:456216"/>
        <dbReference type="EC" id="5.6.2.4"/>
    </reaction>
</comment>
<dbReference type="EMBL" id="VRMA01000039">
    <property type="protein sequence ID" value="TXK57539.1"/>
    <property type="molecule type" value="Genomic_DNA"/>
</dbReference>
<feature type="domain" description="UvrD-like helicase ATP-binding" evidence="10">
    <location>
        <begin position="11"/>
        <end position="269"/>
    </location>
</feature>
<keyword evidence="2 9" id="KW-0378">Hydrolase</keyword>
<dbReference type="InterPro" id="IPR014016">
    <property type="entry name" value="UvrD-like_ATP-bd"/>
</dbReference>
<evidence type="ECO:0000256" key="4">
    <source>
        <dbReference type="ARBA" id="ARBA00022840"/>
    </source>
</evidence>
<comment type="caution">
    <text evidence="11">The sequence shown here is derived from an EMBL/GenBank/DDBJ whole genome shotgun (WGS) entry which is preliminary data.</text>
</comment>
<evidence type="ECO:0000256" key="7">
    <source>
        <dbReference type="ARBA" id="ARBA00034808"/>
    </source>
</evidence>
<dbReference type="InterPro" id="IPR000212">
    <property type="entry name" value="DNA_helicase_UvrD/REP"/>
</dbReference>
<evidence type="ECO:0000256" key="2">
    <source>
        <dbReference type="ARBA" id="ARBA00022801"/>
    </source>
</evidence>
<dbReference type="SUPFAM" id="SSF52540">
    <property type="entry name" value="P-loop containing nucleoside triphosphate hydrolases"/>
    <property type="match status" value="1"/>
</dbReference>
<protein>
    <recommendedName>
        <fullName evidence="7">DNA 3'-5' helicase</fullName>
        <ecNumber evidence="7">5.6.2.4</ecNumber>
    </recommendedName>
</protein>
<evidence type="ECO:0000259" key="10">
    <source>
        <dbReference type="PROSITE" id="PS51198"/>
    </source>
</evidence>
<dbReference type="Pfam" id="PF13361">
    <property type="entry name" value="UvrD_C"/>
    <property type="match status" value="1"/>
</dbReference>
<name>A0ABY3L268_9BACT</name>
<evidence type="ECO:0000313" key="11">
    <source>
        <dbReference type="EMBL" id="TXK57539.1"/>
    </source>
</evidence>
<accession>A0ABY3L268</accession>
<keyword evidence="3 9" id="KW-0347">Helicase</keyword>
<evidence type="ECO:0000313" key="12">
    <source>
        <dbReference type="Proteomes" id="UP000321317"/>
    </source>
</evidence>
<sequence>MSISSHQTKNLLTPEQQAVVDFNIEDILIVNAYAGTGKTSTLIQFCEARKDKKILYLSYNASMRKEAETKFKHLSNVEVKTMHSLAYEELGLKYKDRLGSLRAMDLYPLVKDLQVEFHSFYATAILKTLRAFCNVSLPLKDFLENAIKNPKDYDLNPKLDLAYITHKTKILWQKLQSETCALAYEHDFYLKAYQLSKAKLEYDYILVDEAQDINGCVIDIVLNQEAKKVFIGDTYQSIYKFRGAINSLELLAKKPKAHTLYLTQSFRCPSSIAKIANCYLKILNAPKDFQGTFKSNIKQDIKQQALITRTNAKLFDIAIENLDKKLFLVGGVQSYNFDELLDIQNLLFKKQEFIKNPFIAKFKDLKELLVYIEETKEIDLRQKIFVLFKYIHSDIKKLIKDIEKACVKNENKADLILSTGHKSKGLEWDNVELSDDFLNLKQMIENNEFEEITIAKEELNLLYVAITRAKHSLSMSEDYVLDEGIINNIKERVETI</sequence>
<evidence type="ECO:0000256" key="8">
    <source>
        <dbReference type="ARBA" id="ARBA00048988"/>
    </source>
</evidence>
<dbReference type="Pfam" id="PF00580">
    <property type="entry name" value="UvrD-helicase"/>
    <property type="match status" value="1"/>
</dbReference>
<dbReference type="InterPro" id="IPR027417">
    <property type="entry name" value="P-loop_NTPase"/>
</dbReference>
<keyword evidence="12" id="KW-1185">Reference proteome</keyword>
<dbReference type="RefSeq" id="WP_082199906.1">
    <property type="nucleotide sequence ID" value="NZ_CAUWMG010000002.1"/>
</dbReference>
<dbReference type="InterPro" id="IPR014017">
    <property type="entry name" value="DNA_helicase_UvrD-like_C"/>
</dbReference>
<evidence type="ECO:0000256" key="3">
    <source>
        <dbReference type="ARBA" id="ARBA00022806"/>
    </source>
</evidence>
<dbReference type="EC" id="5.6.2.4" evidence="7"/>
<dbReference type="GO" id="GO:0004386">
    <property type="term" value="F:helicase activity"/>
    <property type="evidence" value="ECO:0007669"/>
    <property type="project" value="UniProtKB-KW"/>
</dbReference>
<keyword evidence="5" id="KW-0413">Isomerase</keyword>
<keyword evidence="4 9" id="KW-0067">ATP-binding</keyword>
<dbReference type="Proteomes" id="UP000321317">
    <property type="component" value="Unassembled WGS sequence"/>
</dbReference>
<evidence type="ECO:0000256" key="9">
    <source>
        <dbReference type="PROSITE-ProRule" id="PRU00560"/>
    </source>
</evidence>
<dbReference type="PANTHER" id="PTHR11070">
    <property type="entry name" value="UVRD / RECB / PCRA DNA HELICASE FAMILY MEMBER"/>
    <property type="match status" value="1"/>
</dbReference>
<dbReference type="Gene3D" id="3.40.50.300">
    <property type="entry name" value="P-loop containing nucleotide triphosphate hydrolases"/>
    <property type="match status" value="2"/>
</dbReference>
<keyword evidence="1 9" id="KW-0547">Nucleotide-binding</keyword>
<gene>
    <name evidence="11" type="ORF">FVD16_04770</name>
</gene>
<evidence type="ECO:0000256" key="1">
    <source>
        <dbReference type="ARBA" id="ARBA00022741"/>
    </source>
</evidence>
<evidence type="ECO:0000256" key="6">
    <source>
        <dbReference type="ARBA" id="ARBA00034617"/>
    </source>
</evidence>
<reference evidence="11 12" key="1">
    <citation type="submission" date="2019-08" db="EMBL/GenBank/DDBJ databases">
        <title>Rapid identification of Enteric Bacteria from Whole Genome Sequences (WGS) using Average Nucleotide Identity (ANI).</title>
        <authorList>
            <person name="Lane C."/>
        </authorList>
    </citation>
    <scope>NUCLEOTIDE SEQUENCE [LARGE SCALE GENOMIC DNA]</scope>
    <source>
        <strain evidence="11 12">D4984</strain>
    </source>
</reference>
<proteinExistence type="predicted"/>
<organism evidence="11 12">
    <name type="scientific">Campylobacter helveticus</name>
    <dbReference type="NCBI Taxonomy" id="28898"/>
    <lineage>
        <taxon>Bacteria</taxon>
        <taxon>Pseudomonadati</taxon>
        <taxon>Campylobacterota</taxon>
        <taxon>Epsilonproteobacteria</taxon>
        <taxon>Campylobacterales</taxon>
        <taxon>Campylobacteraceae</taxon>
        <taxon>Campylobacter</taxon>
    </lineage>
</organism>
<dbReference type="PANTHER" id="PTHR11070:SF30">
    <property type="entry name" value="F-BOX DNA HELICASE 1"/>
    <property type="match status" value="1"/>
</dbReference>
<dbReference type="GeneID" id="52036985"/>
<dbReference type="PROSITE" id="PS51198">
    <property type="entry name" value="UVRD_HELICASE_ATP_BIND"/>
    <property type="match status" value="1"/>
</dbReference>